<dbReference type="InterPro" id="IPR004839">
    <property type="entry name" value="Aminotransferase_I/II_large"/>
</dbReference>
<dbReference type="SUPFAM" id="SSF46785">
    <property type="entry name" value="Winged helix' DNA-binding domain"/>
    <property type="match status" value="1"/>
</dbReference>
<dbReference type="CDD" id="cd00609">
    <property type="entry name" value="AAT_like"/>
    <property type="match status" value="1"/>
</dbReference>
<keyword evidence="8" id="KW-1185">Reference proteome</keyword>
<dbReference type="AlphaFoldDB" id="A0A6F8XN61"/>
<dbReference type="InterPro" id="IPR015421">
    <property type="entry name" value="PyrdxlP-dep_Trfase_major"/>
</dbReference>
<dbReference type="Pfam" id="PF00155">
    <property type="entry name" value="Aminotran_1_2"/>
    <property type="match status" value="1"/>
</dbReference>
<evidence type="ECO:0000256" key="3">
    <source>
        <dbReference type="ARBA" id="ARBA00023015"/>
    </source>
</evidence>
<organism evidence="7 8">
    <name type="scientific">Phytohabitans flavus</name>
    <dbReference type="NCBI Taxonomy" id="1076124"/>
    <lineage>
        <taxon>Bacteria</taxon>
        <taxon>Bacillati</taxon>
        <taxon>Actinomycetota</taxon>
        <taxon>Actinomycetes</taxon>
        <taxon>Micromonosporales</taxon>
        <taxon>Micromonosporaceae</taxon>
    </lineage>
</organism>
<dbReference type="RefSeq" id="WP_173034950.1">
    <property type="nucleotide sequence ID" value="NZ_AP022870.1"/>
</dbReference>
<dbReference type="GO" id="GO:0003677">
    <property type="term" value="F:DNA binding"/>
    <property type="evidence" value="ECO:0007669"/>
    <property type="project" value="UniProtKB-KW"/>
</dbReference>
<dbReference type="Proteomes" id="UP000502508">
    <property type="component" value="Chromosome"/>
</dbReference>
<keyword evidence="4" id="KW-0238">DNA-binding</keyword>
<sequence length="466" mass="49037">MAAWIGTNHLVRLLEGWGVGEGALPVRLAGTLRNLIRSGALPAGARLPSERALAAALYVGRNTVSAAFDTLRGEAVFTSRRGDGTYVSAARRFALARGDDRLHSFLSGPYPADTAIDLQSAAVPGLDMVAEEADRIRGDGIRPLLDSHGYLPAGLDALRAEVAAMYSRLGLPTTEEQILITSGAQQALRLAVASILDPGATVLIEEPSFRGAIEVLRGAGAHLIPVPSGSDGVDVPALNRALQAHRPALVILQSTVHNPTGSVLEDDARKAIATLAETYGVPVIDDISPADTLVDRAQPVPMAAYGSPVITIGSASKAFWGGLRVGWLRADPDTVQTLASLKGGEDLGTSLLAQSVVAGLLPRIEEARAARAAWLKPARNTLLTALSELLPDWEVQVPAGGASVWIRLPGDSAQSFAQRAERAGVRLLPGPTFSCVDGLDDHLRIGFARPLEEVLAGVRRLARVWC</sequence>
<dbReference type="PANTHER" id="PTHR46577">
    <property type="entry name" value="HTH-TYPE TRANSCRIPTIONAL REGULATORY PROTEIN GABR"/>
    <property type="match status" value="1"/>
</dbReference>
<dbReference type="Gene3D" id="1.10.10.10">
    <property type="entry name" value="Winged helix-like DNA-binding domain superfamily/Winged helix DNA-binding domain"/>
    <property type="match status" value="1"/>
</dbReference>
<feature type="domain" description="HTH gntR-type" evidence="6">
    <location>
        <begin position="22"/>
        <end position="90"/>
    </location>
</feature>
<dbReference type="PANTHER" id="PTHR46577:SF1">
    <property type="entry name" value="HTH-TYPE TRANSCRIPTIONAL REGULATORY PROTEIN GABR"/>
    <property type="match status" value="1"/>
</dbReference>
<reference evidence="7 8" key="2">
    <citation type="submission" date="2020-03" db="EMBL/GenBank/DDBJ databases">
        <authorList>
            <person name="Ichikawa N."/>
            <person name="Kimura A."/>
            <person name="Kitahashi Y."/>
            <person name="Uohara A."/>
        </authorList>
    </citation>
    <scope>NUCLEOTIDE SEQUENCE [LARGE SCALE GENOMIC DNA]</scope>
    <source>
        <strain evidence="7 8">NBRC 107702</strain>
    </source>
</reference>
<dbReference type="PROSITE" id="PS50949">
    <property type="entry name" value="HTH_GNTR"/>
    <property type="match status" value="1"/>
</dbReference>
<dbReference type="InterPro" id="IPR000524">
    <property type="entry name" value="Tscrpt_reg_HTH_GntR"/>
</dbReference>
<keyword evidence="3" id="KW-0805">Transcription regulation</keyword>
<dbReference type="InterPro" id="IPR036390">
    <property type="entry name" value="WH_DNA-bd_sf"/>
</dbReference>
<evidence type="ECO:0000259" key="6">
    <source>
        <dbReference type="PROSITE" id="PS50949"/>
    </source>
</evidence>
<evidence type="ECO:0000256" key="4">
    <source>
        <dbReference type="ARBA" id="ARBA00023125"/>
    </source>
</evidence>
<dbReference type="EMBL" id="AP022870">
    <property type="protein sequence ID" value="BCB75265.1"/>
    <property type="molecule type" value="Genomic_DNA"/>
</dbReference>
<reference evidence="7 8" key="1">
    <citation type="submission" date="2020-03" db="EMBL/GenBank/DDBJ databases">
        <title>Whole genome shotgun sequence of Phytohabitans flavus NBRC 107702.</title>
        <authorList>
            <person name="Komaki H."/>
            <person name="Tamura T."/>
        </authorList>
    </citation>
    <scope>NUCLEOTIDE SEQUENCE [LARGE SCALE GENOMIC DNA]</scope>
    <source>
        <strain evidence="7 8">NBRC 107702</strain>
    </source>
</reference>
<keyword evidence="2" id="KW-0663">Pyridoxal phosphate</keyword>
<keyword evidence="5" id="KW-0804">Transcription</keyword>
<name>A0A6F8XN61_9ACTN</name>
<evidence type="ECO:0000256" key="1">
    <source>
        <dbReference type="ARBA" id="ARBA00005384"/>
    </source>
</evidence>
<dbReference type="Pfam" id="PF00392">
    <property type="entry name" value="GntR"/>
    <property type="match status" value="1"/>
</dbReference>
<dbReference type="CDD" id="cd07377">
    <property type="entry name" value="WHTH_GntR"/>
    <property type="match status" value="1"/>
</dbReference>
<dbReference type="GO" id="GO:0030170">
    <property type="term" value="F:pyridoxal phosphate binding"/>
    <property type="evidence" value="ECO:0007669"/>
    <property type="project" value="InterPro"/>
</dbReference>
<evidence type="ECO:0000256" key="2">
    <source>
        <dbReference type="ARBA" id="ARBA00022898"/>
    </source>
</evidence>
<evidence type="ECO:0000256" key="5">
    <source>
        <dbReference type="ARBA" id="ARBA00023163"/>
    </source>
</evidence>
<dbReference type="InterPro" id="IPR036388">
    <property type="entry name" value="WH-like_DNA-bd_sf"/>
</dbReference>
<dbReference type="KEGG" id="pfla:Pflav_016750"/>
<dbReference type="SUPFAM" id="SSF53383">
    <property type="entry name" value="PLP-dependent transferases"/>
    <property type="match status" value="1"/>
</dbReference>
<gene>
    <name evidence="7" type="ORF">Pflav_016750</name>
</gene>
<accession>A0A6F8XN61</accession>
<proteinExistence type="inferred from homology"/>
<dbReference type="InterPro" id="IPR051446">
    <property type="entry name" value="HTH_trans_reg/aminotransferase"/>
</dbReference>
<dbReference type="InterPro" id="IPR015424">
    <property type="entry name" value="PyrdxlP-dep_Trfase"/>
</dbReference>
<evidence type="ECO:0000313" key="8">
    <source>
        <dbReference type="Proteomes" id="UP000502508"/>
    </source>
</evidence>
<dbReference type="GO" id="GO:0003700">
    <property type="term" value="F:DNA-binding transcription factor activity"/>
    <property type="evidence" value="ECO:0007669"/>
    <property type="project" value="InterPro"/>
</dbReference>
<dbReference type="SMART" id="SM00345">
    <property type="entry name" value="HTH_GNTR"/>
    <property type="match status" value="1"/>
</dbReference>
<protein>
    <submittedName>
        <fullName evidence="7">GntR family transcriptional regulator</fullName>
    </submittedName>
</protein>
<dbReference type="Gene3D" id="3.40.640.10">
    <property type="entry name" value="Type I PLP-dependent aspartate aminotransferase-like (Major domain)"/>
    <property type="match status" value="1"/>
</dbReference>
<comment type="similarity">
    <text evidence="1">In the C-terminal section; belongs to the class-I pyridoxal-phosphate-dependent aminotransferase family.</text>
</comment>
<evidence type="ECO:0000313" key="7">
    <source>
        <dbReference type="EMBL" id="BCB75265.1"/>
    </source>
</evidence>